<organism evidence="2 3">
    <name type="scientific">Arsenicicoccus cauae</name>
    <dbReference type="NCBI Taxonomy" id="2663847"/>
    <lineage>
        <taxon>Bacteria</taxon>
        <taxon>Bacillati</taxon>
        <taxon>Actinomycetota</taxon>
        <taxon>Actinomycetes</taxon>
        <taxon>Micrococcales</taxon>
        <taxon>Intrasporangiaceae</taxon>
        <taxon>Arsenicicoccus</taxon>
    </lineage>
</organism>
<evidence type="ECO:0000313" key="2">
    <source>
        <dbReference type="EMBL" id="MTB71004.1"/>
    </source>
</evidence>
<protein>
    <submittedName>
        <fullName evidence="2">Uncharacterized protein</fullName>
    </submittedName>
</protein>
<keyword evidence="3" id="KW-1185">Reference proteome</keyword>
<evidence type="ECO:0000313" key="3">
    <source>
        <dbReference type="Proteomes" id="UP000431092"/>
    </source>
</evidence>
<dbReference type="Proteomes" id="UP000431092">
    <property type="component" value="Unassembled WGS sequence"/>
</dbReference>
<dbReference type="RefSeq" id="WP_154592343.1">
    <property type="nucleotide sequence ID" value="NZ_WLVL01000016.1"/>
</dbReference>
<comment type="caution">
    <text evidence="2">The sequence shown here is derived from an EMBL/GenBank/DDBJ whole genome shotgun (WGS) entry which is preliminary data.</text>
</comment>
<name>A0A6I3I491_9MICO</name>
<gene>
    <name evidence="2" type="ORF">GGG17_03255</name>
</gene>
<evidence type="ECO:0000256" key="1">
    <source>
        <dbReference type="SAM" id="MobiDB-lite"/>
    </source>
</evidence>
<sequence length="209" mass="20657">MTRDDAHRPATPTARAARVRRATLTLGTVALVAASLTACNKTSPQQTDVGYAPADGIEVDLGQVKVRDLLVVSSGEGKAGAVNGLLVNQGTQPAQVSFALGESGAPVTATVDPGQALNLASQQVTLPSVPAKPGAMVNLQVGTSTTGMQNPLVPVLPPTGYYATVTPTAPASASSATTTPTATSSESATAPAPSTPAATASPTATTTQG</sequence>
<dbReference type="AlphaFoldDB" id="A0A6I3I491"/>
<reference evidence="2 3" key="1">
    <citation type="submission" date="2019-11" db="EMBL/GenBank/DDBJ databases">
        <title>Whole genome sequencing identifies a novel species of the genus Arsenicicoccus isolated from human blood.</title>
        <authorList>
            <person name="Jeong J.H."/>
            <person name="Kweon O.J."/>
            <person name="Kim H.R."/>
            <person name="Kim T.-H."/>
            <person name="Ha S.-M."/>
            <person name="Lee M.-K."/>
        </authorList>
    </citation>
    <scope>NUCLEOTIDE SEQUENCE [LARGE SCALE GENOMIC DNA]</scope>
    <source>
        <strain evidence="2 3">MKL-02</strain>
    </source>
</reference>
<accession>A0A6I3I491</accession>
<feature type="region of interest" description="Disordered" evidence="1">
    <location>
        <begin position="169"/>
        <end position="209"/>
    </location>
</feature>
<dbReference type="EMBL" id="WLVL01000016">
    <property type="protein sequence ID" value="MTB71004.1"/>
    <property type="molecule type" value="Genomic_DNA"/>
</dbReference>
<proteinExistence type="predicted"/>